<protein>
    <submittedName>
        <fullName evidence="1">Uncharacterized protein</fullName>
    </submittedName>
</protein>
<dbReference type="EMBL" id="JAMQCR010000002">
    <property type="protein sequence ID" value="MCM2535294.1"/>
    <property type="molecule type" value="Genomic_DNA"/>
</dbReference>
<gene>
    <name evidence="1" type="ORF">NDK43_26825</name>
</gene>
<evidence type="ECO:0000313" key="2">
    <source>
        <dbReference type="Proteomes" id="UP001523262"/>
    </source>
</evidence>
<name>A0ABT0WGV8_9BACI</name>
<accession>A0ABT0WGV8</accession>
<keyword evidence="2" id="KW-1185">Reference proteome</keyword>
<organism evidence="1 2">
    <name type="scientific">Neobacillus pocheonensis</name>
    <dbReference type="NCBI Taxonomy" id="363869"/>
    <lineage>
        <taxon>Bacteria</taxon>
        <taxon>Bacillati</taxon>
        <taxon>Bacillota</taxon>
        <taxon>Bacilli</taxon>
        <taxon>Bacillales</taxon>
        <taxon>Bacillaceae</taxon>
        <taxon>Neobacillus</taxon>
    </lineage>
</organism>
<comment type="caution">
    <text evidence="1">The sequence shown here is derived from an EMBL/GenBank/DDBJ whole genome shotgun (WGS) entry which is preliminary data.</text>
</comment>
<reference evidence="1 2" key="1">
    <citation type="submission" date="2022-06" db="EMBL/GenBank/DDBJ databases">
        <authorList>
            <person name="Jeon C.O."/>
        </authorList>
    </citation>
    <scope>NUCLEOTIDE SEQUENCE [LARGE SCALE GENOMIC DNA]</scope>
    <source>
        <strain evidence="1 2">KCTC 13943</strain>
    </source>
</reference>
<proteinExistence type="predicted"/>
<sequence>MPGLGASQKAEAEETRKLLQETHDVVMPQLAEMKEMHDSNIQEMAKIKEILALLHSQNGGK</sequence>
<evidence type="ECO:0000313" key="1">
    <source>
        <dbReference type="EMBL" id="MCM2535294.1"/>
    </source>
</evidence>
<dbReference type="Proteomes" id="UP001523262">
    <property type="component" value="Unassembled WGS sequence"/>
</dbReference>